<feature type="transmembrane region" description="Helical" evidence="1">
    <location>
        <begin position="186"/>
        <end position="207"/>
    </location>
</feature>
<feature type="transmembrane region" description="Helical" evidence="1">
    <location>
        <begin position="47"/>
        <end position="66"/>
    </location>
</feature>
<feature type="transmembrane region" description="Helical" evidence="1">
    <location>
        <begin position="87"/>
        <end position="117"/>
    </location>
</feature>
<organism evidence="2 3">
    <name type="scientific">Penicillium cosmopolitanum</name>
    <dbReference type="NCBI Taxonomy" id="1131564"/>
    <lineage>
        <taxon>Eukaryota</taxon>
        <taxon>Fungi</taxon>
        <taxon>Dikarya</taxon>
        <taxon>Ascomycota</taxon>
        <taxon>Pezizomycotina</taxon>
        <taxon>Eurotiomycetes</taxon>
        <taxon>Eurotiomycetidae</taxon>
        <taxon>Eurotiales</taxon>
        <taxon>Aspergillaceae</taxon>
        <taxon>Penicillium</taxon>
    </lineage>
</organism>
<dbReference type="GeneID" id="81366749"/>
<keyword evidence="1" id="KW-1133">Transmembrane helix</keyword>
<evidence type="ECO:0000313" key="2">
    <source>
        <dbReference type="EMBL" id="KAJ5403261.1"/>
    </source>
</evidence>
<dbReference type="AlphaFoldDB" id="A0A9W9W4G4"/>
<gene>
    <name evidence="2" type="ORF">N7509_003132</name>
</gene>
<keyword evidence="1" id="KW-0472">Membrane</keyword>
<dbReference type="RefSeq" id="XP_056490503.1">
    <property type="nucleotide sequence ID" value="XM_056627769.1"/>
</dbReference>
<keyword evidence="3" id="KW-1185">Reference proteome</keyword>
<keyword evidence="1" id="KW-0812">Transmembrane</keyword>
<reference evidence="2" key="2">
    <citation type="journal article" date="2023" name="IMA Fungus">
        <title>Comparative genomic study of the Penicillium genus elucidates a diverse pangenome and 15 lateral gene transfer events.</title>
        <authorList>
            <person name="Petersen C."/>
            <person name="Sorensen T."/>
            <person name="Nielsen M.R."/>
            <person name="Sondergaard T.E."/>
            <person name="Sorensen J.L."/>
            <person name="Fitzpatrick D.A."/>
            <person name="Frisvad J.C."/>
            <person name="Nielsen K.L."/>
        </authorList>
    </citation>
    <scope>NUCLEOTIDE SEQUENCE</scope>
    <source>
        <strain evidence="2">IBT 29677</strain>
    </source>
</reference>
<dbReference type="OrthoDB" id="4496655at2759"/>
<protein>
    <submittedName>
        <fullName evidence="2">Uncharacterized protein</fullName>
    </submittedName>
</protein>
<proteinExistence type="predicted"/>
<name>A0A9W9W4G4_9EURO</name>
<evidence type="ECO:0000313" key="3">
    <source>
        <dbReference type="Proteomes" id="UP001147747"/>
    </source>
</evidence>
<dbReference type="Proteomes" id="UP001147747">
    <property type="component" value="Unassembled WGS sequence"/>
</dbReference>
<evidence type="ECO:0000256" key="1">
    <source>
        <dbReference type="SAM" id="Phobius"/>
    </source>
</evidence>
<reference evidence="2" key="1">
    <citation type="submission" date="2022-12" db="EMBL/GenBank/DDBJ databases">
        <authorList>
            <person name="Petersen C."/>
        </authorList>
    </citation>
    <scope>NUCLEOTIDE SEQUENCE</scope>
    <source>
        <strain evidence="2">IBT 29677</strain>
    </source>
</reference>
<comment type="caution">
    <text evidence="2">The sequence shown here is derived from an EMBL/GenBank/DDBJ whole genome shotgun (WGS) entry which is preliminary data.</text>
</comment>
<sequence>MSSPTVDAFFNRLGSIVTIGFLTIWILVTVGFIYIDIEDSSWRLFETFLSISLFTYLIFRMIVACTNTKPDSIVYRLTTAHRRSRRGALAVLVCACSWIYGLFFKLLTLFLVNWFFIMTFSAHLYPEFFDQMEEVSLPDSESPGSGVEVQNARYRFNKEEYFDAMEHMKEEAGFDPVQALGWIPPRVLSCCFALVWFSCCTLTLYVLRLCWKSIRVAFGPSSSPSAPPKTHVV</sequence>
<dbReference type="EMBL" id="JAPZBU010000005">
    <property type="protein sequence ID" value="KAJ5403261.1"/>
    <property type="molecule type" value="Genomic_DNA"/>
</dbReference>
<feature type="transmembrane region" description="Helical" evidence="1">
    <location>
        <begin position="12"/>
        <end position="35"/>
    </location>
</feature>
<accession>A0A9W9W4G4</accession>